<dbReference type="Proteomes" id="UP000095280">
    <property type="component" value="Unplaced"/>
</dbReference>
<keyword evidence="2" id="KW-1185">Reference proteome</keyword>
<accession>A0A1I8FBP9</accession>
<protein>
    <submittedName>
        <fullName evidence="3">SH2B2</fullName>
    </submittedName>
</protein>
<reference evidence="3" key="1">
    <citation type="submission" date="2016-11" db="UniProtKB">
        <authorList>
            <consortium name="WormBaseParasite"/>
        </authorList>
    </citation>
    <scope>IDENTIFICATION</scope>
</reference>
<name>A0A1I8FBP9_9PLAT</name>
<feature type="region of interest" description="Disordered" evidence="1">
    <location>
        <begin position="1"/>
        <end position="39"/>
    </location>
</feature>
<evidence type="ECO:0000313" key="2">
    <source>
        <dbReference type="Proteomes" id="UP000095280"/>
    </source>
</evidence>
<dbReference type="WBParaSite" id="maker-unitig_26930-snap-gene-0.2-mRNA-1">
    <property type="protein sequence ID" value="maker-unitig_26930-snap-gene-0.2-mRNA-1"/>
    <property type="gene ID" value="maker-unitig_26930-snap-gene-0.2"/>
</dbReference>
<evidence type="ECO:0000256" key="1">
    <source>
        <dbReference type="SAM" id="MobiDB-lite"/>
    </source>
</evidence>
<dbReference type="AlphaFoldDB" id="A0A1I8FBP9"/>
<sequence length="87" mass="9646">LEQFSRRQAGDAGSAPEPEEKTEEIAGETPGPGAWSDRLNQRSSRANKFNIFYPDLLDKSKAPSYSTEPCKRRSAICHPALHCWAAL</sequence>
<evidence type="ECO:0000313" key="3">
    <source>
        <dbReference type="WBParaSite" id="maker-unitig_26930-snap-gene-0.2-mRNA-1"/>
    </source>
</evidence>
<proteinExistence type="predicted"/>
<organism evidence="2 3">
    <name type="scientific">Macrostomum lignano</name>
    <dbReference type="NCBI Taxonomy" id="282301"/>
    <lineage>
        <taxon>Eukaryota</taxon>
        <taxon>Metazoa</taxon>
        <taxon>Spiralia</taxon>
        <taxon>Lophotrochozoa</taxon>
        <taxon>Platyhelminthes</taxon>
        <taxon>Rhabditophora</taxon>
        <taxon>Macrostomorpha</taxon>
        <taxon>Macrostomida</taxon>
        <taxon>Macrostomidae</taxon>
        <taxon>Macrostomum</taxon>
    </lineage>
</organism>